<dbReference type="eggNOG" id="ENOG502QSHE">
    <property type="taxonomic scope" value="Eukaryota"/>
</dbReference>
<dbReference type="Proteomes" id="UP000007148">
    <property type="component" value="Unassembled WGS sequence"/>
</dbReference>
<dbReference type="Gene3D" id="3.20.20.140">
    <property type="entry name" value="Metal-dependent hydrolases"/>
    <property type="match status" value="1"/>
</dbReference>
<keyword evidence="2" id="KW-0472">Membrane</keyword>
<dbReference type="Pfam" id="PF07969">
    <property type="entry name" value="Amidohydro_3"/>
    <property type="match status" value="1"/>
</dbReference>
<keyword evidence="2" id="KW-0812">Transmembrane</keyword>
<gene>
    <name evidence="4" type="ORF">PIIN_00132</name>
</gene>
<feature type="compositionally biased region" description="Basic and acidic residues" evidence="1">
    <location>
        <begin position="15"/>
        <end position="29"/>
    </location>
</feature>
<dbReference type="SUPFAM" id="SSF51556">
    <property type="entry name" value="Metallo-dependent hydrolases"/>
    <property type="match status" value="1"/>
</dbReference>
<evidence type="ECO:0000259" key="3">
    <source>
        <dbReference type="Pfam" id="PF07969"/>
    </source>
</evidence>
<evidence type="ECO:0000313" key="4">
    <source>
        <dbReference type="EMBL" id="CCA66446.1"/>
    </source>
</evidence>
<dbReference type="GO" id="GO:0016810">
    <property type="term" value="F:hydrolase activity, acting on carbon-nitrogen (but not peptide) bonds"/>
    <property type="evidence" value="ECO:0007669"/>
    <property type="project" value="InterPro"/>
</dbReference>
<dbReference type="PANTHER" id="PTHR22642:SF2">
    <property type="entry name" value="PROTEIN LONG AFTER FAR-RED 3"/>
    <property type="match status" value="1"/>
</dbReference>
<feature type="domain" description="Amidohydrolase 3" evidence="3">
    <location>
        <begin position="173"/>
        <end position="649"/>
    </location>
</feature>
<protein>
    <recommendedName>
        <fullName evidence="3">Amidohydrolase 3 domain-containing protein</fullName>
    </recommendedName>
</protein>
<dbReference type="InParanoid" id="G4T553"/>
<dbReference type="OMA" id="GGWAMEY"/>
<dbReference type="InterPro" id="IPR032466">
    <property type="entry name" value="Metal_Hydrolase"/>
</dbReference>
<dbReference type="OrthoDB" id="3501663at2759"/>
<keyword evidence="5" id="KW-1185">Reference proteome</keyword>
<evidence type="ECO:0000256" key="2">
    <source>
        <dbReference type="SAM" id="Phobius"/>
    </source>
</evidence>
<accession>G4T553</accession>
<comment type="caution">
    <text evidence="4">The sequence shown here is derived from an EMBL/GenBank/DDBJ whole genome shotgun (WGS) entry which is preliminary data.</text>
</comment>
<evidence type="ECO:0000313" key="5">
    <source>
        <dbReference type="Proteomes" id="UP000007148"/>
    </source>
</evidence>
<dbReference type="Gene3D" id="3.10.310.70">
    <property type="match status" value="1"/>
</dbReference>
<feature type="transmembrane region" description="Helical" evidence="2">
    <location>
        <begin position="55"/>
        <end position="75"/>
    </location>
</feature>
<keyword evidence="2" id="KW-1133">Transmembrane helix</keyword>
<dbReference type="InterPro" id="IPR033932">
    <property type="entry name" value="YtcJ-like"/>
</dbReference>
<name>G4T553_SERID</name>
<reference evidence="4 5" key="1">
    <citation type="journal article" date="2011" name="PLoS Pathog.">
        <title>Endophytic Life Strategies Decoded by Genome and Transcriptome Analyses of the Mutualistic Root Symbiont Piriformospora indica.</title>
        <authorList>
            <person name="Zuccaro A."/>
            <person name="Lahrmann U."/>
            <person name="Guldener U."/>
            <person name="Langen G."/>
            <person name="Pfiffi S."/>
            <person name="Biedenkopf D."/>
            <person name="Wong P."/>
            <person name="Samans B."/>
            <person name="Grimm C."/>
            <person name="Basiewicz M."/>
            <person name="Murat C."/>
            <person name="Martin F."/>
            <person name="Kogel K.H."/>
        </authorList>
    </citation>
    <scope>NUCLEOTIDE SEQUENCE [LARGE SCALE GENOMIC DNA]</scope>
    <source>
        <strain evidence="4 5">DSM 11827</strain>
    </source>
</reference>
<dbReference type="Gene3D" id="2.30.40.10">
    <property type="entry name" value="Urease, subunit C, domain 1"/>
    <property type="match status" value="1"/>
</dbReference>
<dbReference type="EMBL" id="CAFZ01000002">
    <property type="protein sequence ID" value="CCA66446.1"/>
    <property type="molecule type" value="Genomic_DNA"/>
</dbReference>
<dbReference type="HOGENOM" id="CLU_009942_1_1_1"/>
<dbReference type="InterPro" id="IPR011059">
    <property type="entry name" value="Metal-dep_hydrolase_composite"/>
</dbReference>
<dbReference type="STRING" id="1109443.G4T553"/>
<dbReference type="PANTHER" id="PTHR22642">
    <property type="entry name" value="IMIDAZOLONEPROPIONASE"/>
    <property type="match status" value="1"/>
</dbReference>
<organism evidence="4 5">
    <name type="scientific">Serendipita indica (strain DSM 11827)</name>
    <name type="common">Root endophyte fungus</name>
    <name type="synonym">Piriformospora indica</name>
    <dbReference type="NCBI Taxonomy" id="1109443"/>
    <lineage>
        <taxon>Eukaryota</taxon>
        <taxon>Fungi</taxon>
        <taxon>Dikarya</taxon>
        <taxon>Basidiomycota</taxon>
        <taxon>Agaricomycotina</taxon>
        <taxon>Agaricomycetes</taxon>
        <taxon>Sebacinales</taxon>
        <taxon>Serendipitaceae</taxon>
        <taxon>Serendipita</taxon>
    </lineage>
</organism>
<sequence>MSLEHDNDLSSTRQEPLHDDGGLKLAPEKSKPLETQNYLPFRRTYRRSRATNSSFITRLGTFLVALAAAFLVFLVKRYELDEVLVRVLGAEDHLQVYRTGAPSRTGHLSRDYAICTRTKGGIYTLEERGNDPEWAERTQCLVVDKHGTIAATGSIDEIKTTHPQLRPRFLPSGSTVVPGLVDSHVHLMEYGWSRSLNLEGTKSVDEVVQRVRDYILARPLVHDEEWIEGVGWDQNLWENWPGGFPTHDILDADPVLRGKPIILFRIDLHAMWINGRALELCGKLPDKAEGGEIIRNGATGKPTGVFLDNAQLLVPRPQWSQAQMREFVQKGFKDVLKYGVTAVHDAMTRDIAVKFYRMLADQGELPIRMHLMGYMDVGYWNGTERFDHYGPHQRLHLRSIKMVADGAIGSWGAAMYEPYTDNPSTSGFFVVSEQDLKDFIPRYLEEGWQVNVHCIGDRANGEVLDIMESALRGHNAHKVRLRIEHAQILRPNDILRMAKLGIIASVQPKQATSDMVYADARLGERVKSAYAYQTLLKTGARIALGSDMPVESPNPLVTFHAAIARVNATGGSPHGPDGWYPDEKLTRMQALRGMTTDAAYASFSENEVGELVPGKKADFVVLDRDIMTVDAQDILQTNVLATVVDGAVQYGAL</sequence>
<dbReference type="SUPFAM" id="SSF51338">
    <property type="entry name" value="Composite domain of metallo-dependent hydrolases"/>
    <property type="match status" value="2"/>
</dbReference>
<feature type="region of interest" description="Disordered" evidence="1">
    <location>
        <begin position="1"/>
        <end position="29"/>
    </location>
</feature>
<dbReference type="AlphaFoldDB" id="G4T553"/>
<proteinExistence type="predicted"/>
<dbReference type="CDD" id="cd01300">
    <property type="entry name" value="YtcJ_like"/>
    <property type="match status" value="1"/>
</dbReference>
<evidence type="ECO:0000256" key="1">
    <source>
        <dbReference type="SAM" id="MobiDB-lite"/>
    </source>
</evidence>
<dbReference type="InterPro" id="IPR013108">
    <property type="entry name" value="Amidohydro_3"/>
</dbReference>